<dbReference type="Gene3D" id="2.60.40.10">
    <property type="entry name" value="Immunoglobulins"/>
    <property type="match status" value="1"/>
</dbReference>
<sequence length="240" mass="26222">MKPHYVHWSARSTGLPQFKAFPPATKHKTGKAGPSLPCYATQTAAEQSAGANGSGPQSAEVPQDLMQRFAKTQRNLLEVNRSRLDALQELGAAQARIAELEQQLRTVEQSSNAELSAPPAQPPVEEPTEQDDGGSSAAASPVQTAITLAYQTGWHRAFLHYCADRKGWTQYPGKEMLPGTGPLSQSRVLTVEAQHLEFVINNGSNDWDTPDPYGVKEQKNYVINGQGRYRLQSGKVLKLE</sequence>
<name>A0AAW1NXU6_9CHLO</name>
<dbReference type="InterPro" id="IPR013783">
    <property type="entry name" value="Ig-like_fold"/>
</dbReference>
<protein>
    <recommendedName>
        <fullName evidence="4">Carbohydrate binding module family 25 domain-containing protein</fullName>
    </recommendedName>
</protein>
<dbReference type="EMBL" id="JALJOQ010000095">
    <property type="protein sequence ID" value="KAK9798898.1"/>
    <property type="molecule type" value="Genomic_DNA"/>
</dbReference>
<reference evidence="2 3" key="1">
    <citation type="journal article" date="2024" name="Nat. Commun.">
        <title>Phylogenomics reveals the evolutionary origins of lichenization in chlorophyte algae.</title>
        <authorList>
            <person name="Puginier C."/>
            <person name="Libourel C."/>
            <person name="Otte J."/>
            <person name="Skaloud P."/>
            <person name="Haon M."/>
            <person name="Grisel S."/>
            <person name="Petersen M."/>
            <person name="Berrin J.G."/>
            <person name="Delaux P.M."/>
            <person name="Dal Grande F."/>
            <person name="Keller J."/>
        </authorList>
    </citation>
    <scope>NUCLEOTIDE SEQUENCE [LARGE SCALE GENOMIC DNA]</scope>
    <source>
        <strain evidence="2 3">SAG 2036</strain>
    </source>
</reference>
<evidence type="ECO:0000313" key="3">
    <source>
        <dbReference type="Proteomes" id="UP001465755"/>
    </source>
</evidence>
<feature type="region of interest" description="Disordered" evidence="1">
    <location>
        <begin position="105"/>
        <end position="140"/>
    </location>
</feature>
<organism evidence="2 3">
    <name type="scientific">Symbiochloris irregularis</name>
    <dbReference type="NCBI Taxonomy" id="706552"/>
    <lineage>
        <taxon>Eukaryota</taxon>
        <taxon>Viridiplantae</taxon>
        <taxon>Chlorophyta</taxon>
        <taxon>core chlorophytes</taxon>
        <taxon>Trebouxiophyceae</taxon>
        <taxon>Trebouxiales</taxon>
        <taxon>Trebouxiaceae</taxon>
        <taxon>Symbiochloris</taxon>
    </lineage>
</organism>
<dbReference type="AlphaFoldDB" id="A0AAW1NXU6"/>
<accession>A0AAW1NXU6</accession>
<gene>
    <name evidence="2" type="ORF">WJX73_003705</name>
</gene>
<dbReference type="Proteomes" id="UP001465755">
    <property type="component" value="Unassembled WGS sequence"/>
</dbReference>
<evidence type="ECO:0008006" key="4">
    <source>
        <dbReference type="Google" id="ProtNLM"/>
    </source>
</evidence>
<evidence type="ECO:0000256" key="1">
    <source>
        <dbReference type="SAM" id="MobiDB-lite"/>
    </source>
</evidence>
<keyword evidence="3" id="KW-1185">Reference proteome</keyword>
<proteinExistence type="predicted"/>
<comment type="caution">
    <text evidence="2">The sequence shown here is derived from an EMBL/GenBank/DDBJ whole genome shotgun (WGS) entry which is preliminary data.</text>
</comment>
<evidence type="ECO:0000313" key="2">
    <source>
        <dbReference type="EMBL" id="KAK9798898.1"/>
    </source>
</evidence>
<feature type="compositionally biased region" description="Polar residues" evidence="1">
    <location>
        <begin position="105"/>
        <end position="114"/>
    </location>
</feature>